<proteinExistence type="inferred from homology"/>
<evidence type="ECO:0000313" key="3">
    <source>
        <dbReference type="EMBL" id="RVX12520.1"/>
    </source>
</evidence>
<dbReference type="PANTHER" id="PTHR31793">
    <property type="entry name" value="4-HYDROXYBENZOYL-COA THIOESTERASE FAMILY MEMBER"/>
    <property type="match status" value="1"/>
</dbReference>
<evidence type="ECO:0000256" key="1">
    <source>
        <dbReference type="ARBA" id="ARBA00005953"/>
    </source>
</evidence>
<reference evidence="3 4" key="1">
    <citation type="journal article" date="2018" name="PLoS Genet.">
        <title>Population sequencing reveals clonal diversity and ancestral inbreeding in the grapevine cultivar Chardonnay.</title>
        <authorList>
            <person name="Roach M.J."/>
            <person name="Johnson D.L."/>
            <person name="Bohlmann J."/>
            <person name="van Vuuren H.J."/>
            <person name="Jones S.J."/>
            <person name="Pretorius I.S."/>
            <person name="Schmidt S.A."/>
            <person name="Borneman A.R."/>
        </authorList>
    </citation>
    <scope>NUCLEOTIDE SEQUENCE [LARGE SCALE GENOMIC DNA]</scope>
    <source>
        <strain evidence="4">cv. Chardonnay</strain>
        <tissue evidence="3">Leaf</tissue>
    </source>
</reference>
<keyword evidence="2" id="KW-0378">Hydrolase</keyword>
<organism evidence="3 4">
    <name type="scientific">Vitis vinifera</name>
    <name type="common">Grape</name>
    <dbReference type="NCBI Taxonomy" id="29760"/>
    <lineage>
        <taxon>Eukaryota</taxon>
        <taxon>Viridiplantae</taxon>
        <taxon>Streptophyta</taxon>
        <taxon>Embryophyta</taxon>
        <taxon>Tracheophyta</taxon>
        <taxon>Spermatophyta</taxon>
        <taxon>Magnoliopsida</taxon>
        <taxon>eudicotyledons</taxon>
        <taxon>Gunneridae</taxon>
        <taxon>Pentapetalae</taxon>
        <taxon>rosids</taxon>
        <taxon>Vitales</taxon>
        <taxon>Vitaceae</taxon>
        <taxon>Viteae</taxon>
        <taxon>Vitis</taxon>
    </lineage>
</organism>
<dbReference type="InterPro" id="IPR050563">
    <property type="entry name" value="4-hydroxybenzoyl-CoA_TE"/>
</dbReference>
<comment type="similarity">
    <text evidence="1">Belongs to the 4-hydroxybenzoyl-CoA thioesterase family.</text>
</comment>
<dbReference type="EMBL" id="QGNW01000027">
    <property type="protein sequence ID" value="RVX12520.1"/>
    <property type="molecule type" value="Genomic_DNA"/>
</dbReference>
<dbReference type="GO" id="GO:0016787">
    <property type="term" value="F:hydrolase activity"/>
    <property type="evidence" value="ECO:0007669"/>
    <property type="project" value="UniProtKB-KW"/>
</dbReference>
<dbReference type="PANTHER" id="PTHR31793:SF27">
    <property type="entry name" value="NOVEL THIOESTERASE SUPERFAMILY DOMAIN AND SAPOSIN A-TYPE DOMAIN CONTAINING PROTEIN (0610012H03RIK)"/>
    <property type="match status" value="1"/>
</dbReference>
<protein>
    <submittedName>
        <fullName evidence="3">Acyl-acyl carrier protein thioesterase ATL3, chloroplastic</fullName>
    </submittedName>
</protein>
<evidence type="ECO:0000313" key="4">
    <source>
        <dbReference type="Proteomes" id="UP000288805"/>
    </source>
</evidence>
<gene>
    <name evidence="3" type="primary">ALT3_6</name>
    <name evidence="3" type="ORF">CK203_011810</name>
</gene>
<sequence>MLQALLSPTHMAVPASCAHTRGLCLYCPPLLLPAPQPPSNCRSPCLRSVPAVRSASGLAFDFKGGKGSGFLDVELKVRDHELDQYGVVNNAVYATYCQHGQTGSRKSSHIQAKSPSLHTSQSLVVGKARVASRLFGEDKVLASQEGSWMNVPKERGRSRLTKGDCGLYLANTGDIAIADNS</sequence>
<dbReference type="InterPro" id="IPR029069">
    <property type="entry name" value="HotDog_dom_sf"/>
</dbReference>
<accession>A0A438JU76</accession>
<dbReference type="AlphaFoldDB" id="A0A438JU76"/>
<dbReference type="Proteomes" id="UP000288805">
    <property type="component" value="Unassembled WGS sequence"/>
</dbReference>
<name>A0A438JU76_VITVI</name>
<dbReference type="SUPFAM" id="SSF54637">
    <property type="entry name" value="Thioesterase/thiol ester dehydrase-isomerase"/>
    <property type="match status" value="1"/>
</dbReference>
<evidence type="ECO:0000256" key="2">
    <source>
        <dbReference type="ARBA" id="ARBA00022801"/>
    </source>
</evidence>
<dbReference type="Gene3D" id="3.10.129.10">
    <property type="entry name" value="Hotdog Thioesterase"/>
    <property type="match status" value="1"/>
</dbReference>
<comment type="caution">
    <text evidence="3">The sequence shown here is derived from an EMBL/GenBank/DDBJ whole genome shotgun (WGS) entry which is preliminary data.</text>
</comment>